<dbReference type="STRING" id="1314674.A0A0D7ATW1"/>
<protein>
    <recommendedName>
        <fullName evidence="3">Retrotransposon gag domain-containing protein</fullName>
    </recommendedName>
</protein>
<organism evidence="1 2">
    <name type="scientific">Cylindrobasidium torrendii FP15055 ss-10</name>
    <dbReference type="NCBI Taxonomy" id="1314674"/>
    <lineage>
        <taxon>Eukaryota</taxon>
        <taxon>Fungi</taxon>
        <taxon>Dikarya</taxon>
        <taxon>Basidiomycota</taxon>
        <taxon>Agaricomycotina</taxon>
        <taxon>Agaricomycetes</taxon>
        <taxon>Agaricomycetidae</taxon>
        <taxon>Agaricales</taxon>
        <taxon>Marasmiineae</taxon>
        <taxon>Physalacriaceae</taxon>
        <taxon>Cylindrobasidium</taxon>
    </lineage>
</organism>
<sequence length="139" mass="15971">MANVRSVERRQEHWTFGQVIMAMFDRFVKETTLDSTREAYNTVRYSDKKGVAGYYDELTEKARQLMTYPSNQQIAEKFFQGLPKAMSSWLGSEGFTPYDKNIDEIAELAGLAVTSAEFQLLFPLHQFPYPVIDSSLHSL</sequence>
<gene>
    <name evidence="1" type="ORF">CYLTODRAFT_447530</name>
</gene>
<dbReference type="AlphaFoldDB" id="A0A0D7ATW1"/>
<keyword evidence="2" id="KW-1185">Reference proteome</keyword>
<evidence type="ECO:0000313" key="2">
    <source>
        <dbReference type="Proteomes" id="UP000054007"/>
    </source>
</evidence>
<evidence type="ECO:0008006" key="3">
    <source>
        <dbReference type="Google" id="ProtNLM"/>
    </source>
</evidence>
<evidence type="ECO:0000313" key="1">
    <source>
        <dbReference type="EMBL" id="KIY61798.1"/>
    </source>
</evidence>
<dbReference type="OrthoDB" id="3060267at2759"/>
<dbReference type="Proteomes" id="UP000054007">
    <property type="component" value="Unassembled WGS sequence"/>
</dbReference>
<proteinExistence type="predicted"/>
<dbReference type="EMBL" id="KN880868">
    <property type="protein sequence ID" value="KIY61798.1"/>
    <property type="molecule type" value="Genomic_DNA"/>
</dbReference>
<reference evidence="1 2" key="1">
    <citation type="journal article" date="2015" name="Fungal Genet. Biol.">
        <title>Evolution of novel wood decay mechanisms in Agaricales revealed by the genome sequences of Fistulina hepatica and Cylindrobasidium torrendii.</title>
        <authorList>
            <person name="Floudas D."/>
            <person name="Held B.W."/>
            <person name="Riley R."/>
            <person name="Nagy L.G."/>
            <person name="Koehler G."/>
            <person name="Ransdell A.S."/>
            <person name="Younus H."/>
            <person name="Chow J."/>
            <person name="Chiniquy J."/>
            <person name="Lipzen A."/>
            <person name="Tritt A."/>
            <person name="Sun H."/>
            <person name="Haridas S."/>
            <person name="LaButti K."/>
            <person name="Ohm R.A."/>
            <person name="Kues U."/>
            <person name="Blanchette R.A."/>
            <person name="Grigoriev I.V."/>
            <person name="Minto R.E."/>
            <person name="Hibbett D.S."/>
        </authorList>
    </citation>
    <scope>NUCLEOTIDE SEQUENCE [LARGE SCALE GENOMIC DNA]</scope>
    <source>
        <strain evidence="1 2">FP15055 ss-10</strain>
    </source>
</reference>
<accession>A0A0D7ATW1</accession>
<name>A0A0D7ATW1_9AGAR</name>